<dbReference type="AlphaFoldDB" id="A0AAN9YBX5"/>
<organism evidence="3 4">
    <name type="scientific">Parthenolecanium corni</name>
    <dbReference type="NCBI Taxonomy" id="536013"/>
    <lineage>
        <taxon>Eukaryota</taxon>
        <taxon>Metazoa</taxon>
        <taxon>Ecdysozoa</taxon>
        <taxon>Arthropoda</taxon>
        <taxon>Hexapoda</taxon>
        <taxon>Insecta</taxon>
        <taxon>Pterygota</taxon>
        <taxon>Neoptera</taxon>
        <taxon>Paraneoptera</taxon>
        <taxon>Hemiptera</taxon>
        <taxon>Sternorrhyncha</taxon>
        <taxon>Coccoidea</taxon>
        <taxon>Coccidae</taxon>
        <taxon>Parthenolecanium</taxon>
    </lineage>
</organism>
<dbReference type="InterPro" id="IPR026832">
    <property type="entry name" value="Asteroid"/>
</dbReference>
<dbReference type="InterPro" id="IPR029060">
    <property type="entry name" value="PIN-like_dom_sf"/>
</dbReference>
<feature type="region of interest" description="Disordered" evidence="2">
    <location>
        <begin position="925"/>
        <end position="959"/>
    </location>
</feature>
<comment type="caution">
    <text evidence="3">The sequence shown here is derived from an EMBL/GenBank/DDBJ whole genome shotgun (WGS) entry which is preliminary data.</text>
</comment>
<dbReference type="PANTHER" id="PTHR15665">
    <property type="entry name" value="ASTEROID PROTEIN"/>
    <property type="match status" value="1"/>
</dbReference>
<dbReference type="EMBL" id="JBBCAQ010000002">
    <property type="protein sequence ID" value="KAK7605450.1"/>
    <property type="molecule type" value="Genomic_DNA"/>
</dbReference>
<feature type="region of interest" description="Disordered" evidence="2">
    <location>
        <begin position="649"/>
        <end position="669"/>
    </location>
</feature>
<feature type="compositionally biased region" description="Low complexity" evidence="2">
    <location>
        <begin position="656"/>
        <end position="665"/>
    </location>
</feature>
<sequence>MGIYGLTSYVAQHQSELLEDFKLHNCPVLVDGNSAASLIYSNLSRSNHAFGGDYDRYARSSHDFVQLLRKCGVTPIFIFDGGYEQRKLRTVLERIRMNIVVCGQYKNKYRESKTFPLMLRDAFRAILRELRVTVVQCDFEADNELVVLSRILGCPLISYDSDFCISDAQYIPFTSIDFKAVRLKKKTSQRKYYLPCKMFSVDKFLSRFGGAVDKCMLPLLSCALGNDYIPRNTFKNFLQLNHMASFEERLKKIVQWMANIVSVEEAVDQMVACVQNCKPGMKKKINHLLADYNRTTCYLLEFIPAEIVEKSVCRALGNLSIINSSATSDHLHESMRLAFDHSDPEASLMDAEDEECTSLSCSDDGIVVLETEEYEISCSDDDEDDTEFLEESRDLDYISNTEEPKDEDESKQTETEDILDNSSAIDGLADDSLLNGTDLETSINNDSACLASTSDATLSCRVPDWFLCKYRQGIITPNLINVINFQRWFIPSQSEDYFSKPSHEISLPVLQAVVGIVLGEIAAVAKIKCHARSKGMHLGVYDITPVFEMQAQPLPSLFSVASIPAEARASILMDCLSLPKNINLGIFPREWRLYVLILMYWKNHCKQPAVNESHIRTVIVCLIYLSVVDPKVGFARLVSDLKRIRKEKKRSDKLSKPSSSSQGVSDDTVHSTDVINDSLHFDTDLLVNSKLQDSLSIDTDQTVSPLKANTELKSDVTSSIGNRPEIIEDSLSVDTSQKSICESLSLVNGDASIIDMDDSAVDRKSLSVPTEDSANELFAIQGGYDSVEDFLDHISEEDCYKSAMALLNYHQVNQTLLKNRKDFDLKLIHSLAQLQHCIQSISILNSVLNFPFLQCSPHLCFSGTFLYNFYSELNHRKLADGYITRTLLAKTGSIIALYRYLISSWEAITSNKVVRPKFDVKKKKKKKNGRSVPVQIFNEPAEPESYRDPDNIYSMLPEE</sequence>
<dbReference type="Proteomes" id="UP001367676">
    <property type="component" value="Unassembled WGS sequence"/>
</dbReference>
<gene>
    <name evidence="3" type="ORF">V9T40_007308</name>
</gene>
<evidence type="ECO:0000256" key="2">
    <source>
        <dbReference type="SAM" id="MobiDB-lite"/>
    </source>
</evidence>
<proteinExistence type="inferred from homology"/>
<protein>
    <submittedName>
        <fullName evidence="3">Uncharacterized protein</fullName>
    </submittedName>
</protein>
<feature type="region of interest" description="Disordered" evidence="2">
    <location>
        <begin position="376"/>
        <end position="421"/>
    </location>
</feature>
<accession>A0AAN9YBX5</accession>
<feature type="compositionally biased region" description="Acidic residues" evidence="2">
    <location>
        <begin position="376"/>
        <end position="389"/>
    </location>
</feature>
<name>A0AAN9YBX5_9HEMI</name>
<dbReference type="SUPFAM" id="SSF88723">
    <property type="entry name" value="PIN domain-like"/>
    <property type="match status" value="1"/>
</dbReference>
<evidence type="ECO:0000256" key="1">
    <source>
        <dbReference type="ARBA" id="ARBA00007398"/>
    </source>
</evidence>
<reference evidence="3 4" key="1">
    <citation type="submission" date="2024-03" db="EMBL/GenBank/DDBJ databases">
        <title>Adaptation during the transition from Ophiocordyceps entomopathogen to insect associate is accompanied by gene loss and intensified selection.</title>
        <authorList>
            <person name="Ward C.M."/>
            <person name="Onetto C.A."/>
            <person name="Borneman A.R."/>
        </authorList>
    </citation>
    <scope>NUCLEOTIDE SEQUENCE [LARGE SCALE GENOMIC DNA]</scope>
    <source>
        <strain evidence="3">AWRI1</strain>
        <tissue evidence="3">Single Adult Female</tissue>
    </source>
</reference>
<comment type="similarity">
    <text evidence="1">Belongs to the asteroid family.</text>
</comment>
<dbReference type="PANTHER" id="PTHR15665:SF1">
    <property type="entry name" value="PROTEIN ASTEROID HOMOLOG 1"/>
    <property type="match status" value="1"/>
</dbReference>
<dbReference type="Gene3D" id="3.40.50.1010">
    <property type="entry name" value="5'-nuclease"/>
    <property type="match status" value="1"/>
</dbReference>
<keyword evidence="4" id="KW-1185">Reference proteome</keyword>
<evidence type="ECO:0000313" key="4">
    <source>
        <dbReference type="Proteomes" id="UP001367676"/>
    </source>
</evidence>
<evidence type="ECO:0000313" key="3">
    <source>
        <dbReference type="EMBL" id="KAK7605450.1"/>
    </source>
</evidence>